<evidence type="ECO:0008006" key="5">
    <source>
        <dbReference type="Google" id="ProtNLM"/>
    </source>
</evidence>
<keyword evidence="2" id="KW-0812">Transmembrane</keyword>
<dbReference type="Proteomes" id="UP001550853">
    <property type="component" value="Unassembled WGS sequence"/>
</dbReference>
<evidence type="ECO:0000313" key="4">
    <source>
        <dbReference type="Proteomes" id="UP001550853"/>
    </source>
</evidence>
<name>A0ABV2YSE3_9ACTN</name>
<feature type="compositionally biased region" description="Basic and acidic residues" evidence="1">
    <location>
        <begin position="205"/>
        <end position="220"/>
    </location>
</feature>
<comment type="caution">
    <text evidence="3">The sequence shown here is derived from an EMBL/GenBank/DDBJ whole genome shotgun (WGS) entry which is preliminary data.</text>
</comment>
<feature type="transmembrane region" description="Helical" evidence="2">
    <location>
        <begin position="94"/>
        <end position="119"/>
    </location>
</feature>
<evidence type="ECO:0000256" key="1">
    <source>
        <dbReference type="SAM" id="MobiDB-lite"/>
    </source>
</evidence>
<protein>
    <recommendedName>
        <fullName evidence="5">Transmembrane protein</fullName>
    </recommendedName>
</protein>
<organism evidence="3 4">
    <name type="scientific">Streptomyces catenulae</name>
    <dbReference type="NCBI Taxonomy" id="66875"/>
    <lineage>
        <taxon>Bacteria</taxon>
        <taxon>Bacillati</taxon>
        <taxon>Actinomycetota</taxon>
        <taxon>Actinomycetes</taxon>
        <taxon>Kitasatosporales</taxon>
        <taxon>Streptomycetaceae</taxon>
        <taxon>Streptomyces</taxon>
    </lineage>
</organism>
<evidence type="ECO:0000256" key="2">
    <source>
        <dbReference type="SAM" id="Phobius"/>
    </source>
</evidence>
<gene>
    <name evidence="3" type="ORF">AB0E61_01005</name>
</gene>
<dbReference type="EMBL" id="JBEZVI010000001">
    <property type="protein sequence ID" value="MEU3708663.1"/>
    <property type="molecule type" value="Genomic_DNA"/>
</dbReference>
<reference evidence="3 4" key="1">
    <citation type="submission" date="2024-06" db="EMBL/GenBank/DDBJ databases">
        <title>The Natural Products Discovery Center: Release of the First 8490 Sequenced Strains for Exploring Actinobacteria Biosynthetic Diversity.</title>
        <authorList>
            <person name="Kalkreuter E."/>
            <person name="Kautsar S.A."/>
            <person name="Yang D."/>
            <person name="Bader C.D."/>
            <person name="Teijaro C.N."/>
            <person name="Fluegel L."/>
            <person name="Davis C.M."/>
            <person name="Simpson J.R."/>
            <person name="Lauterbach L."/>
            <person name="Steele A.D."/>
            <person name="Gui C."/>
            <person name="Meng S."/>
            <person name="Li G."/>
            <person name="Viehrig K."/>
            <person name="Ye F."/>
            <person name="Su P."/>
            <person name="Kiefer A.F."/>
            <person name="Nichols A."/>
            <person name="Cepeda A.J."/>
            <person name="Yan W."/>
            <person name="Fan B."/>
            <person name="Jiang Y."/>
            <person name="Adhikari A."/>
            <person name="Zheng C.-J."/>
            <person name="Schuster L."/>
            <person name="Cowan T.M."/>
            <person name="Smanski M.J."/>
            <person name="Chevrette M.G."/>
            <person name="De Carvalho L.P.S."/>
            <person name="Shen B."/>
        </authorList>
    </citation>
    <scope>NUCLEOTIDE SEQUENCE [LARGE SCALE GENOMIC DNA]</scope>
    <source>
        <strain evidence="3 4">NPDC033039</strain>
    </source>
</reference>
<dbReference type="RefSeq" id="WP_245654866.1">
    <property type="nucleotide sequence ID" value="NZ_JBEZVI010000001.1"/>
</dbReference>
<keyword evidence="4" id="KW-1185">Reference proteome</keyword>
<sequence length="260" mass="26900">MTTTDMFQLPDEADFPKLLDRALATREMAEGLRRAGGDPDAGQLRADALSSVAVIAAAAEQEYRTYRRLADARPAPRPVRPVVRRPSSGATGGVLPALGVLVPGLAAVAAAIFLLLGFLLRGVGLRGQFADELIVAGEIAAGVAAVATLCGLLWMVVVAARNRPSAGSRSAADAEVARALTAYQEALLTRGLLPFLRARLGDAAAEPRPEPDASPGEKRPRTGPGYSAPDFASPDFASPDFASPDFGSPDFSGPGGAAER</sequence>
<feature type="region of interest" description="Disordered" evidence="1">
    <location>
        <begin position="204"/>
        <end position="260"/>
    </location>
</feature>
<keyword evidence="2" id="KW-1133">Transmembrane helix</keyword>
<feature type="transmembrane region" description="Helical" evidence="2">
    <location>
        <begin position="139"/>
        <end position="160"/>
    </location>
</feature>
<evidence type="ECO:0000313" key="3">
    <source>
        <dbReference type="EMBL" id="MEU3708663.1"/>
    </source>
</evidence>
<proteinExistence type="predicted"/>
<accession>A0ABV2YSE3</accession>
<keyword evidence="2" id="KW-0472">Membrane</keyword>